<dbReference type="AlphaFoldDB" id="A0A2N6PE40"/>
<reference evidence="11 12" key="1">
    <citation type="submission" date="2017-09" db="EMBL/GenBank/DDBJ databases">
        <title>Bacterial strain isolated from the female urinary microbiota.</title>
        <authorList>
            <person name="Thomas-White K."/>
            <person name="Kumar N."/>
            <person name="Forster S."/>
            <person name="Putonti C."/>
            <person name="Lawley T."/>
            <person name="Wolfe A.J."/>
        </authorList>
    </citation>
    <scope>NUCLEOTIDE SEQUENCE [LARGE SCALE GENOMIC DNA]</scope>
    <source>
        <strain evidence="11 12">UMB0680</strain>
    </source>
</reference>
<keyword evidence="6 9" id="KW-0812">Transmembrane</keyword>
<feature type="transmembrane region" description="Helical" evidence="9">
    <location>
        <begin position="161"/>
        <end position="189"/>
    </location>
</feature>
<keyword evidence="5" id="KW-0997">Cell inner membrane</keyword>
<keyword evidence="4 9" id="KW-1003">Cell membrane</keyword>
<feature type="domain" description="ABC transmembrane type-2" evidence="10">
    <location>
        <begin position="88"/>
        <end position="319"/>
    </location>
</feature>
<name>A0A2N6PE40_9MICO</name>
<evidence type="ECO:0000256" key="1">
    <source>
        <dbReference type="ARBA" id="ARBA00004429"/>
    </source>
</evidence>
<sequence>MGGRRALVCKNVHRAWSWGHDMSQSQQTENAMMELPWRSPITVPSWTLSEVGRRTPLEIYFEQLWQRRHFIIAESRAKVAGSSRRNFLGSVWLVLGPLLNGLGFYLIFGFVLNTSRGIENFVGYLIIGVFFFQFTMRSLTQGSKSIQSGQSMIRAFTFPRASLPIAVVVREIMNFVPSFIVMLVIILAFPPLEDLTWRVILVIPSFLLQVCFAQGCAFIVARLCHQIPDFTNVIGVLSRFWLYASGVFFSIDRFVDAPVLAAIMKINPMYSYLQLVRNSVLYGADSPPWMWMMAVGWGLATLIFGFLYFYFGEEKYGRA</sequence>
<dbReference type="InterPro" id="IPR047817">
    <property type="entry name" value="ABC2_TM_bact-type"/>
</dbReference>
<feature type="transmembrane region" description="Helical" evidence="9">
    <location>
        <begin position="121"/>
        <end position="140"/>
    </location>
</feature>
<organism evidence="11 12">
    <name type="scientific">Brevibacterium luteolum</name>
    <dbReference type="NCBI Taxonomy" id="199591"/>
    <lineage>
        <taxon>Bacteria</taxon>
        <taxon>Bacillati</taxon>
        <taxon>Actinomycetota</taxon>
        <taxon>Actinomycetes</taxon>
        <taxon>Micrococcales</taxon>
        <taxon>Brevibacteriaceae</taxon>
        <taxon>Brevibacterium</taxon>
    </lineage>
</organism>
<feature type="transmembrane region" description="Helical" evidence="9">
    <location>
        <begin position="289"/>
        <end position="311"/>
    </location>
</feature>
<feature type="transmembrane region" description="Helical" evidence="9">
    <location>
        <begin position="195"/>
        <end position="221"/>
    </location>
</feature>
<evidence type="ECO:0000256" key="2">
    <source>
        <dbReference type="ARBA" id="ARBA00007783"/>
    </source>
</evidence>
<evidence type="ECO:0000313" key="11">
    <source>
        <dbReference type="EMBL" id="PMB96963.1"/>
    </source>
</evidence>
<dbReference type="Proteomes" id="UP000235703">
    <property type="component" value="Unassembled WGS sequence"/>
</dbReference>
<keyword evidence="12" id="KW-1185">Reference proteome</keyword>
<evidence type="ECO:0000256" key="5">
    <source>
        <dbReference type="ARBA" id="ARBA00022519"/>
    </source>
</evidence>
<dbReference type="OrthoDB" id="4186295at2"/>
<proteinExistence type="inferred from homology"/>
<keyword evidence="3 9" id="KW-0813">Transport</keyword>
<protein>
    <recommendedName>
        <fullName evidence="9">Transport permease protein</fullName>
    </recommendedName>
</protein>
<feature type="transmembrane region" description="Helical" evidence="9">
    <location>
        <begin position="87"/>
        <end position="109"/>
    </location>
</feature>
<dbReference type="PANTHER" id="PTHR30413">
    <property type="entry name" value="INNER MEMBRANE TRANSPORT PERMEASE"/>
    <property type="match status" value="1"/>
</dbReference>
<dbReference type="GO" id="GO:0140359">
    <property type="term" value="F:ABC-type transporter activity"/>
    <property type="evidence" value="ECO:0007669"/>
    <property type="project" value="InterPro"/>
</dbReference>
<comment type="subcellular location">
    <subcellularLocation>
        <location evidence="1">Cell inner membrane</location>
        <topology evidence="1">Multi-pass membrane protein</topology>
    </subcellularLocation>
    <subcellularLocation>
        <location evidence="9">Cell membrane</location>
        <topology evidence="9">Multi-pass membrane protein</topology>
    </subcellularLocation>
</comment>
<accession>A0A2N6PE40</accession>
<dbReference type="EMBL" id="PNFZ01000012">
    <property type="protein sequence ID" value="PMB96963.1"/>
    <property type="molecule type" value="Genomic_DNA"/>
</dbReference>
<evidence type="ECO:0000256" key="8">
    <source>
        <dbReference type="ARBA" id="ARBA00023136"/>
    </source>
</evidence>
<gene>
    <name evidence="11" type="ORF">CJ198_13890</name>
</gene>
<evidence type="ECO:0000313" key="12">
    <source>
        <dbReference type="Proteomes" id="UP000235703"/>
    </source>
</evidence>
<comment type="similarity">
    <text evidence="2 9">Belongs to the ABC-2 integral membrane protein family.</text>
</comment>
<dbReference type="PROSITE" id="PS51012">
    <property type="entry name" value="ABC_TM2"/>
    <property type="match status" value="1"/>
</dbReference>
<keyword evidence="8 9" id="KW-0472">Membrane</keyword>
<dbReference type="PANTHER" id="PTHR30413:SF8">
    <property type="entry name" value="TRANSPORT PERMEASE PROTEIN"/>
    <property type="match status" value="1"/>
</dbReference>
<evidence type="ECO:0000256" key="9">
    <source>
        <dbReference type="RuleBase" id="RU361157"/>
    </source>
</evidence>
<dbReference type="GO" id="GO:0005886">
    <property type="term" value="C:plasma membrane"/>
    <property type="evidence" value="ECO:0007669"/>
    <property type="project" value="UniProtKB-SubCell"/>
</dbReference>
<comment type="caution">
    <text evidence="11">The sequence shown here is derived from an EMBL/GenBank/DDBJ whole genome shotgun (WGS) entry which is preliminary data.</text>
</comment>
<evidence type="ECO:0000256" key="3">
    <source>
        <dbReference type="ARBA" id="ARBA00022448"/>
    </source>
</evidence>
<evidence type="ECO:0000259" key="10">
    <source>
        <dbReference type="PROSITE" id="PS51012"/>
    </source>
</evidence>
<evidence type="ECO:0000256" key="7">
    <source>
        <dbReference type="ARBA" id="ARBA00022989"/>
    </source>
</evidence>
<evidence type="ECO:0000256" key="4">
    <source>
        <dbReference type="ARBA" id="ARBA00022475"/>
    </source>
</evidence>
<dbReference type="InterPro" id="IPR013525">
    <property type="entry name" value="ABC2_TM"/>
</dbReference>
<dbReference type="Pfam" id="PF01061">
    <property type="entry name" value="ABC2_membrane"/>
    <property type="match status" value="1"/>
</dbReference>
<evidence type="ECO:0000256" key="6">
    <source>
        <dbReference type="ARBA" id="ARBA00022692"/>
    </source>
</evidence>
<feature type="transmembrane region" description="Helical" evidence="9">
    <location>
        <begin position="233"/>
        <end position="251"/>
    </location>
</feature>
<keyword evidence="7 9" id="KW-1133">Transmembrane helix</keyword>
<dbReference type="GO" id="GO:0015920">
    <property type="term" value="P:lipopolysaccharide transport"/>
    <property type="evidence" value="ECO:0007669"/>
    <property type="project" value="TreeGrafter"/>
</dbReference>